<feature type="region of interest" description="Disordered" evidence="1">
    <location>
        <begin position="1"/>
        <end position="25"/>
    </location>
</feature>
<organism evidence="2 3">
    <name type="scientific">Nephila pilipes</name>
    <name type="common">Giant wood spider</name>
    <name type="synonym">Nephila maculata</name>
    <dbReference type="NCBI Taxonomy" id="299642"/>
    <lineage>
        <taxon>Eukaryota</taxon>
        <taxon>Metazoa</taxon>
        <taxon>Ecdysozoa</taxon>
        <taxon>Arthropoda</taxon>
        <taxon>Chelicerata</taxon>
        <taxon>Arachnida</taxon>
        <taxon>Araneae</taxon>
        <taxon>Araneomorphae</taxon>
        <taxon>Entelegynae</taxon>
        <taxon>Araneoidea</taxon>
        <taxon>Nephilidae</taxon>
        <taxon>Nephila</taxon>
    </lineage>
</organism>
<evidence type="ECO:0000313" key="2">
    <source>
        <dbReference type="EMBL" id="GFU46419.1"/>
    </source>
</evidence>
<name>A0A8X6UTE4_NEPPI</name>
<protein>
    <submittedName>
        <fullName evidence="2">Uncharacterized protein</fullName>
    </submittedName>
</protein>
<dbReference type="EMBL" id="BMAW01036930">
    <property type="protein sequence ID" value="GFU46419.1"/>
    <property type="molecule type" value="Genomic_DNA"/>
</dbReference>
<dbReference type="AlphaFoldDB" id="A0A8X6UTE4"/>
<dbReference type="Proteomes" id="UP000887013">
    <property type="component" value="Unassembled WGS sequence"/>
</dbReference>
<accession>A0A8X6UTE4</accession>
<reference evidence="2" key="1">
    <citation type="submission" date="2020-08" db="EMBL/GenBank/DDBJ databases">
        <title>Multicomponent nature underlies the extraordinary mechanical properties of spider dragline silk.</title>
        <authorList>
            <person name="Kono N."/>
            <person name="Nakamura H."/>
            <person name="Mori M."/>
            <person name="Yoshida Y."/>
            <person name="Ohtoshi R."/>
            <person name="Malay A.D."/>
            <person name="Moran D.A.P."/>
            <person name="Tomita M."/>
            <person name="Numata K."/>
            <person name="Arakawa K."/>
        </authorList>
    </citation>
    <scope>NUCLEOTIDE SEQUENCE</scope>
</reference>
<proteinExistence type="predicted"/>
<evidence type="ECO:0000313" key="3">
    <source>
        <dbReference type="Proteomes" id="UP000887013"/>
    </source>
</evidence>
<gene>
    <name evidence="2" type="ORF">NPIL_71671</name>
</gene>
<keyword evidence="3" id="KW-1185">Reference proteome</keyword>
<comment type="caution">
    <text evidence="2">The sequence shown here is derived from an EMBL/GenBank/DDBJ whole genome shotgun (WGS) entry which is preliminary data.</text>
</comment>
<evidence type="ECO:0000256" key="1">
    <source>
        <dbReference type="SAM" id="MobiDB-lite"/>
    </source>
</evidence>
<sequence length="99" mass="11449">MAADKASSFKAWGRPLQGSSQKDKSPDLNFLIQYLAVRSFTVLSQTLGIFSDLMQISDKLTLKSRNKQHRTRSFDTYIYLRNVQVTNDETAEWTCFYND</sequence>